<evidence type="ECO:0000313" key="2">
    <source>
        <dbReference type="Proteomes" id="UP000281028"/>
    </source>
</evidence>
<organism evidence="1 2">
    <name type="scientific">Chitinophaga solisilvae</name>
    <dbReference type="NCBI Taxonomy" id="1233460"/>
    <lineage>
        <taxon>Bacteria</taxon>
        <taxon>Pseudomonadati</taxon>
        <taxon>Bacteroidota</taxon>
        <taxon>Chitinophagia</taxon>
        <taxon>Chitinophagales</taxon>
        <taxon>Chitinophagaceae</taxon>
        <taxon>Chitinophaga</taxon>
    </lineage>
</organism>
<comment type="caution">
    <text evidence="1">The sequence shown here is derived from an EMBL/GenBank/DDBJ whole genome shotgun (WGS) entry which is preliminary data.</text>
</comment>
<dbReference type="SUPFAM" id="SSF55961">
    <property type="entry name" value="Bet v1-like"/>
    <property type="match status" value="1"/>
</dbReference>
<accession>A0A3S1B208</accession>
<proteinExistence type="predicted"/>
<dbReference type="Proteomes" id="UP000281028">
    <property type="component" value="Unassembled WGS sequence"/>
</dbReference>
<reference evidence="1" key="1">
    <citation type="submission" date="2020-05" db="EMBL/GenBank/DDBJ databases">
        <title>Chitinophaga laudate sp. nov., isolated from a tropical peat swamp.</title>
        <authorList>
            <person name="Goh C.B.S."/>
            <person name="Lee M.S."/>
            <person name="Parimannan S."/>
            <person name="Pasbakhsh P."/>
            <person name="Yule C.M."/>
            <person name="Rajandas H."/>
            <person name="Loke S."/>
            <person name="Croft L."/>
            <person name="Tan J.B.L."/>
        </authorList>
    </citation>
    <scope>NUCLEOTIDE SEQUENCE</scope>
    <source>
        <strain evidence="1">Mgbs1</strain>
    </source>
</reference>
<dbReference type="AlphaFoldDB" id="A0A3S1B208"/>
<evidence type="ECO:0000313" key="1">
    <source>
        <dbReference type="EMBL" id="NSL85648.1"/>
    </source>
</evidence>
<gene>
    <name evidence="1" type="ORF">ECE50_002315</name>
</gene>
<name>A0A3S1B208_9BACT</name>
<dbReference type="EMBL" id="RIAR02000001">
    <property type="protein sequence ID" value="NSL85648.1"/>
    <property type="molecule type" value="Genomic_DNA"/>
</dbReference>
<keyword evidence="2" id="KW-1185">Reference proteome</keyword>
<dbReference type="RefSeq" id="WP_127037527.1">
    <property type="nucleotide sequence ID" value="NZ_JAABOK010000015.1"/>
</dbReference>
<dbReference type="Gene3D" id="3.30.530.20">
    <property type="match status" value="1"/>
</dbReference>
<protein>
    <submittedName>
        <fullName evidence="1">ATPase</fullName>
    </submittedName>
</protein>
<sequence length="156" mass="17989">METPNITRHLTIPLASGNAYTKFVYEINEWWPKAYTWSGDKLLNIRIHPAVNGLCTETGPHEFRCDWGRVVYLAEGESIAFLWQISPSRVPEPDAAKASEVFLHFINEGNNKTKVDFGHRHFDKHGEGAAQYREQMNSPEGWDFILDSFLQYCRQS</sequence>
<dbReference type="InterPro" id="IPR023393">
    <property type="entry name" value="START-like_dom_sf"/>
</dbReference>
<dbReference type="OrthoDB" id="793407at2"/>